<name>A0A8J4D3B0_9CHLO</name>
<keyword evidence="1" id="KW-0677">Repeat</keyword>
<dbReference type="OrthoDB" id="433738at2759"/>
<evidence type="ECO:0000256" key="3">
    <source>
        <dbReference type="PROSITE-ProRule" id="PRU00277"/>
    </source>
</evidence>
<dbReference type="Pfam" id="PF00254">
    <property type="entry name" value="FKBP_C"/>
    <property type="match status" value="1"/>
</dbReference>
<dbReference type="PROSITE" id="PS50059">
    <property type="entry name" value="FKBP_PPIASE"/>
    <property type="match status" value="1"/>
</dbReference>
<dbReference type="Gene3D" id="1.25.40.10">
    <property type="entry name" value="Tetratricopeptide repeat domain"/>
    <property type="match status" value="1"/>
</dbReference>
<comment type="catalytic activity">
    <reaction evidence="3">
        <text>[protein]-peptidylproline (omega=180) = [protein]-peptidylproline (omega=0)</text>
        <dbReference type="Rhea" id="RHEA:16237"/>
        <dbReference type="Rhea" id="RHEA-COMP:10747"/>
        <dbReference type="Rhea" id="RHEA-COMP:10748"/>
        <dbReference type="ChEBI" id="CHEBI:83833"/>
        <dbReference type="ChEBI" id="CHEBI:83834"/>
        <dbReference type="EC" id="5.2.1.8"/>
    </reaction>
</comment>
<feature type="repeat" description="TPR" evidence="4">
    <location>
        <begin position="294"/>
        <end position="327"/>
    </location>
</feature>
<keyword evidence="6" id="KW-1133">Transmembrane helix</keyword>
<dbReference type="InterPro" id="IPR050754">
    <property type="entry name" value="FKBP4/5/8-like"/>
</dbReference>
<dbReference type="Gene3D" id="3.10.50.40">
    <property type="match status" value="1"/>
</dbReference>
<dbReference type="InterPro" id="IPR019734">
    <property type="entry name" value="TPR_rpt"/>
</dbReference>
<proteinExistence type="predicted"/>
<reference evidence="7" key="1">
    <citation type="journal article" date="2021" name="Proc. Natl. Acad. Sci. U.S.A.">
        <title>Three genomes in the algal genus Volvox reveal the fate of a haploid sex-determining region after a transition to homothallism.</title>
        <authorList>
            <person name="Yamamoto K."/>
            <person name="Hamaji T."/>
            <person name="Kawai-Toyooka H."/>
            <person name="Matsuzaki R."/>
            <person name="Takahashi F."/>
            <person name="Nishimura Y."/>
            <person name="Kawachi M."/>
            <person name="Noguchi H."/>
            <person name="Minakuchi Y."/>
            <person name="Umen J.G."/>
            <person name="Toyoda A."/>
            <person name="Nozaki H."/>
        </authorList>
    </citation>
    <scope>NUCLEOTIDE SEQUENCE</scope>
    <source>
        <strain evidence="7">NIES-3785</strain>
    </source>
</reference>
<feature type="region of interest" description="Disordered" evidence="5">
    <location>
        <begin position="25"/>
        <end position="59"/>
    </location>
</feature>
<feature type="compositionally biased region" description="Low complexity" evidence="5">
    <location>
        <begin position="369"/>
        <end position="381"/>
    </location>
</feature>
<evidence type="ECO:0000256" key="2">
    <source>
        <dbReference type="ARBA" id="ARBA00022803"/>
    </source>
</evidence>
<evidence type="ECO:0000313" key="7">
    <source>
        <dbReference type="EMBL" id="GIL94170.1"/>
    </source>
</evidence>
<dbReference type="PROSITE" id="PS50005">
    <property type="entry name" value="TPR"/>
    <property type="match status" value="2"/>
</dbReference>
<feature type="region of interest" description="Disordered" evidence="5">
    <location>
        <begin position="369"/>
        <end position="432"/>
    </location>
</feature>
<gene>
    <name evidence="7" type="ORF">Vretimale_335</name>
</gene>
<keyword evidence="3" id="KW-0413">Isomerase</keyword>
<dbReference type="EC" id="5.2.1.8" evidence="3"/>
<dbReference type="PANTHER" id="PTHR46512">
    <property type="entry name" value="PEPTIDYLPROLYL ISOMERASE"/>
    <property type="match status" value="1"/>
</dbReference>
<evidence type="ECO:0000256" key="6">
    <source>
        <dbReference type="SAM" id="Phobius"/>
    </source>
</evidence>
<dbReference type="InterPro" id="IPR011990">
    <property type="entry name" value="TPR-like_helical_dom_sf"/>
</dbReference>
<feature type="repeat" description="TPR" evidence="4">
    <location>
        <begin position="260"/>
        <end position="293"/>
    </location>
</feature>
<accession>A0A8J4D3B0</accession>
<organism evidence="7 8">
    <name type="scientific">Volvox reticuliferus</name>
    <dbReference type="NCBI Taxonomy" id="1737510"/>
    <lineage>
        <taxon>Eukaryota</taxon>
        <taxon>Viridiplantae</taxon>
        <taxon>Chlorophyta</taxon>
        <taxon>core chlorophytes</taxon>
        <taxon>Chlorophyceae</taxon>
        <taxon>CS clade</taxon>
        <taxon>Chlamydomonadales</taxon>
        <taxon>Volvocaceae</taxon>
        <taxon>Volvox</taxon>
    </lineage>
</organism>
<dbReference type="InterPro" id="IPR046357">
    <property type="entry name" value="PPIase_dom_sf"/>
</dbReference>
<dbReference type="InterPro" id="IPR001179">
    <property type="entry name" value="PPIase_FKBP_dom"/>
</dbReference>
<sequence length="479" mass="52059">MVELEKAITTNPVVDNQILHVEEDACDRSGAESEPVGDSDEPSADAAANGVPTHVSLTPPEDCIAVTEDRGVLKKVLEPGESDDKPSLHARCLIHYVGYLASSGEVFMDTRNDKEQEEPAVVVAGRTAAALETGLCLAAATMSKGERALVFIQDPAYGYGALGSFSFPCVPPNSQLVYEVHMINWEGVEETDNDRDRGSLLFEERLERAERRREAGNRAYLEEKYKEALAKYALALSYMDEDFMYQLEGHYLDKAEAVKLRVHLNMAAAQLKTGDYNTAIYNCGQVLNIDPQNVKALFRRGRARHALGRTEEARQDLEAALKLSPTDPDIIKEMHSLKATQKQERLAQEALFRDKLKSSAVAETGILSGQQQEQPQGQQQPAAFLPSTAATTGGDGSVKMPPQQLTKRAAPEPSSTSQKPPGGCGAGGVSEARVGTQSWGKGLQARVLEVLALLWALIVGALGGTMKRRQQASQKSRVD</sequence>
<evidence type="ECO:0000313" key="8">
    <source>
        <dbReference type="Proteomes" id="UP000722791"/>
    </source>
</evidence>
<protein>
    <recommendedName>
        <fullName evidence="3">peptidylprolyl isomerase</fullName>
        <ecNumber evidence="3">5.2.1.8</ecNumber>
    </recommendedName>
</protein>
<keyword evidence="3" id="KW-0697">Rotamase</keyword>
<evidence type="ECO:0000256" key="1">
    <source>
        <dbReference type="ARBA" id="ARBA00022737"/>
    </source>
</evidence>
<dbReference type="SUPFAM" id="SSF48452">
    <property type="entry name" value="TPR-like"/>
    <property type="match status" value="1"/>
</dbReference>
<dbReference type="Pfam" id="PF14559">
    <property type="entry name" value="TPR_19"/>
    <property type="match status" value="1"/>
</dbReference>
<evidence type="ECO:0000256" key="4">
    <source>
        <dbReference type="PROSITE-ProRule" id="PRU00339"/>
    </source>
</evidence>
<keyword evidence="2 4" id="KW-0802">TPR repeat</keyword>
<dbReference type="AlphaFoldDB" id="A0A8J4D3B0"/>
<comment type="caution">
    <text evidence="7">The sequence shown here is derived from an EMBL/GenBank/DDBJ whole genome shotgun (WGS) entry which is preliminary data.</text>
</comment>
<keyword evidence="6" id="KW-0812">Transmembrane</keyword>
<dbReference type="EMBL" id="BNCQ01000001">
    <property type="protein sequence ID" value="GIL94170.1"/>
    <property type="molecule type" value="Genomic_DNA"/>
</dbReference>
<keyword evidence="6" id="KW-0472">Membrane</keyword>
<dbReference type="Proteomes" id="UP000722791">
    <property type="component" value="Unassembled WGS sequence"/>
</dbReference>
<dbReference type="GO" id="GO:0003755">
    <property type="term" value="F:peptidyl-prolyl cis-trans isomerase activity"/>
    <property type="evidence" value="ECO:0007669"/>
    <property type="project" value="UniProtKB-KW"/>
</dbReference>
<evidence type="ECO:0000256" key="5">
    <source>
        <dbReference type="SAM" id="MobiDB-lite"/>
    </source>
</evidence>
<dbReference type="SUPFAM" id="SSF54534">
    <property type="entry name" value="FKBP-like"/>
    <property type="match status" value="1"/>
</dbReference>
<dbReference type="SMART" id="SM00028">
    <property type="entry name" value="TPR"/>
    <property type="match status" value="2"/>
</dbReference>
<dbReference type="PANTHER" id="PTHR46512:SF12">
    <property type="entry name" value="PEPTIDYLPROLYL ISOMERASE"/>
    <property type="match status" value="1"/>
</dbReference>
<feature type="transmembrane region" description="Helical" evidence="6">
    <location>
        <begin position="447"/>
        <end position="466"/>
    </location>
</feature>